<dbReference type="InterPro" id="IPR014710">
    <property type="entry name" value="RmlC-like_jellyroll"/>
</dbReference>
<evidence type="ECO:0000259" key="4">
    <source>
        <dbReference type="PROSITE" id="PS50042"/>
    </source>
</evidence>
<dbReference type="InterPro" id="IPR050397">
    <property type="entry name" value="Env_Response_Regulators"/>
</dbReference>
<dbReference type="CDD" id="cd00038">
    <property type="entry name" value="CAP_ED"/>
    <property type="match status" value="1"/>
</dbReference>
<keyword evidence="7" id="KW-1185">Reference proteome</keyword>
<sequence>MSTDDQGILPRSPVKSHIQCHDCALSRFCLPESLDEGEVSQLESIIKRNRPLQKHEHLFRAGEPMQHVYALRSGALKSYLLDKDGTEQITGFHLPGELIGLDGIGYEHYPSYAEALETSMVCAIPIHQLEELAGMIPSLRKQLLRVMSHEIQAEHEHLSHTRESAEQRLASFLLNLSSRYSKRGLSPVNFFLPMSRSEIGNYLGLTTETISRLFTRYREQNLIDSSGRELHILDPQALHRLGGLSA</sequence>
<keyword evidence="3" id="KW-0804">Transcription</keyword>
<dbReference type="PRINTS" id="PR00034">
    <property type="entry name" value="HTHCRP"/>
</dbReference>
<keyword evidence="2" id="KW-0238">DNA-binding</keyword>
<gene>
    <name evidence="6" type="primary">fnr</name>
    <name evidence="6" type="ORF">J7302_20390</name>
</gene>
<dbReference type="SMART" id="SM00419">
    <property type="entry name" value="HTH_CRP"/>
    <property type="match status" value="1"/>
</dbReference>
<reference evidence="6 7" key="1">
    <citation type="submission" date="2021-04" db="EMBL/GenBank/DDBJ databases">
        <title>Pseudomonas boanensis sp. nov., a bacterium isolated from river water used for household purposes in Boane District, Mozambique.</title>
        <authorList>
            <person name="Nicklasson M."/>
            <person name="Martin-Rodriguez A.J."/>
            <person name="Thorell K."/>
            <person name="Neves L."/>
            <person name="Mussagy A."/>
            <person name="Rydberg H.A."/>
            <person name="Hernroth B."/>
            <person name="Svensson-Stadler L."/>
            <person name="Sjoling A."/>
        </authorList>
    </citation>
    <scope>NUCLEOTIDE SEQUENCE [LARGE SCALE GENOMIC DNA]</scope>
    <source>
        <strain evidence="6 7">DB1</strain>
    </source>
</reference>
<proteinExistence type="predicted"/>
<dbReference type="EMBL" id="JAGTIS010000013">
    <property type="protein sequence ID" value="MBT8768474.1"/>
    <property type="molecule type" value="Genomic_DNA"/>
</dbReference>
<dbReference type="CDD" id="cd00092">
    <property type="entry name" value="HTH_CRP"/>
    <property type="match status" value="1"/>
</dbReference>
<dbReference type="InterPro" id="IPR000595">
    <property type="entry name" value="cNMP-bd_dom"/>
</dbReference>
<evidence type="ECO:0000256" key="2">
    <source>
        <dbReference type="ARBA" id="ARBA00023125"/>
    </source>
</evidence>
<dbReference type="InterPro" id="IPR036388">
    <property type="entry name" value="WH-like_DNA-bd_sf"/>
</dbReference>
<dbReference type="SUPFAM" id="SSF51206">
    <property type="entry name" value="cAMP-binding domain-like"/>
    <property type="match status" value="1"/>
</dbReference>
<feature type="domain" description="HTH crp-type" evidence="5">
    <location>
        <begin position="163"/>
        <end position="236"/>
    </location>
</feature>
<dbReference type="PROSITE" id="PS51063">
    <property type="entry name" value="HTH_CRP_2"/>
    <property type="match status" value="1"/>
</dbReference>
<evidence type="ECO:0000313" key="6">
    <source>
        <dbReference type="EMBL" id="MBT8768474.1"/>
    </source>
</evidence>
<comment type="caution">
    <text evidence="6">The sequence shown here is derived from an EMBL/GenBank/DDBJ whole genome shotgun (WGS) entry which is preliminary data.</text>
</comment>
<keyword evidence="1" id="KW-0805">Transcription regulation</keyword>
<feature type="domain" description="Cyclic nucleotide-binding" evidence="4">
    <location>
        <begin position="30"/>
        <end position="113"/>
    </location>
</feature>
<dbReference type="PROSITE" id="PS50042">
    <property type="entry name" value="CNMP_BINDING_3"/>
    <property type="match status" value="1"/>
</dbReference>
<dbReference type="Pfam" id="PF00027">
    <property type="entry name" value="cNMP_binding"/>
    <property type="match status" value="1"/>
</dbReference>
<dbReference type="SMART" id="SM00100">
    <property type="entry name" value="cNMP"/>
    <property type="match status" value="1"/>
</dbReference>
<dbReference type="Pfam" id="PF13545">
    <property type="entry name" value="HTH_Crp_2"/>
    <property type="match status" value="1"/>
</dbReference>
<evidence type="ECO:0000256" key="1">
    <source>
        <dbReference type="ARBA" id="ARBA00023015"/>
    </source>
</evidence>
<protein>
    <submittedName>
        <fullName evidence="6">Fumarate/nitrate reduction transcriptional regulator Fnr</fullName>
    </submittedName>
</protein>
<evidence type="ECO:0000313" key="7">
    <source>
        <dbReference type="Proteomes" id="UP001519667"/>
    </source>
</evidence>
<dbReference type="InterPro" id="IPR018490">
    <property type="entry name" value="cNMP-bd_dom_sf"/>
</dbReference>
<dbReference type="InterPro" id="IPR012318">
    <property type="entry name" value="HTH_CRP"/>
</dbReference>
<name>A0ABS5XLA1_9GAMM</name>
<evidence type="ECO:0000259" key="5">
    <source>
        <dbReference type="PROSITE" id="PS51063"/>
    </source>
</evidence>
<organism evidence="6 7">
    <name type="scientific">Metapseudomonas boanensis</name>
    <dbReference type="NCBI Taxonomy" id="2822138"/>
    <lineage>
        <taxon>Bacteria</taxon>
        <taxon>Pseudomonadati</taxon>
        <taxon>Pseudomonadota</taxon>
        <taxon>Gammaproteobacteria</taxon>
        <taxon>Pseudomonadales</taxon>
        <taxon>Pseudomonadaceae</taxon>
        <taxon>Metapseudomonas</taxon>
    </lineage>
</organism>
<dbReference type="PANTHER" id="PTHR24567:SF75">
    <property type="entry name" value="FUMARATE AND NITRATE REDUCTION REGULATORY PROTEIN"/>
    <property type="match status" value="1"/>
</dbReference>
<dbReference type="InterPro" id="IPR036390">
    <property type="entry name" value="WH_DNA-bd_sf"/>
</dbReference>
<dbReference type="Gene3D" id="2.60.120.10">
    <property type="entry name" value="Jelly Rolls"/>
    <property type="match status" value="1"/>
</dbReference>
<dbReference type="RefSeq" id="WP_215378858.1">
    <property type="nucleotide sequence ID" value="NZ_JAGTIS010000013.1"/>
</dbReference>
<accession>A0ABS5XLA1</accession>
<dbReference type="Gene3D" id="1.10.10.10">
    <property type="entry name" value="Winged helix-like DNA-binding domain superfamily/Winged helix DNA-binding domain"/>
    <property type="match status" value="1"/>
</dbReference>
<dbReference type="Proteomes" id="UP001519667">
    <property type="component" value="Unassembled WGS sequence"/>
</dbReference>
<evidence type="ECO:0000256" key="3">
    <source>
        <dbReference type="ARBA" id="ARBA00023163"/>
    </source>
</evidence>
<dbReference type="SUPFAM" id="SSF46785">
    <property type="entry name" value="Winged helix' DNA-binding domain"/>
    <property type="match status" value="1"/>
</dbReference>
<dbReference type="PANTHER" id="PTHR24567">
    <property type="entry name" value="CRP FAMILY TRANSCRIPTIONAL REGULATORY PROTEIN"/>
    <property type="match status" value="1"/>
</dbReference>
<dbReference type="NCBIfam" id="NF008365">
    <property type="entry name" value="PRK11161.1"/>
    <property type="match status" value="1"/>
</dbReference>